<protein>
    <submittedName>
        <fullName evidence="9">CoA pyrophosphatase</fullName>
    </submittedName>
</protein>
<evidence type="ECO:0000256" key="4">
    <source>
        <dbReference type="ARBA" id="ARBA00022801"/>
    </source>
</evidence>
<dbReference type="PROSITE" id="PS51462">
    <property type="entry name" value="NUDIX"/>
    <property type="match status" value="1"/>
</dbReference>
<proteinExistence type="predicted"/>
<comment type="cofactor">
    <cofactor evidence="1">
        <name>Mn(2+)</name>
        <dbReference type="ChEBI" id="CHEBI:29035"/>
    </cofactor>
</comment>
<evidence type="ECO:0000259" key="8">
    <source>
        <dbReference type="PROSITE" id="PS51462"/>
    </source>
</evidence>
<feature type="domain" description="Nudix hydrolase" evidence="8">
    <location>
        <begin position="33"/>
        <end position="164"/>
    </location>
</feature>
<gene>
    <name evidence="9" type="ORF">E4191_02255</name>
</gene>
<accession>A0A4P7HNW9</accession>
<dbReference type="GO" id="GO:0010945">
    <property type="term" value="F:coenzyme A diphosphatase activity"/>
    <property type="evidence" value="ECO:0007669"/>
    <property type="project" value="InterPro"/>
</dbReference>
<evidence type="ECO:0000256" key="6">
    <source>
        <dbReference type="ARBA" id="ARBA00023211"/>
    </source>
</evidence>
<name>A0A4P7HNW9_9RHOB</name>
<dbReference type="KEGG" id="plia:E4191_02255"/>
<evidence type="ECO:0000256" key="3">
    <source>
        <dbReference type="ARBA" id="ARBA00022723"/>
    </source>
</evidence>
<dbReference type="InterPro" id="IPR045121">
    <property type="entry name" value="CoAse"/>
</dbReference>
<feature type="region of interest" description="Disordered" evidence="7">
    <location>
        <begin position="1"/>
        <end position="29"/>
    </location>
</feature>
<evidence type="ECO:0000256" key="5">
    <source>
        <dbReference type="ARBA" id="ARBA00022842"/>
    </source>
</evidence>
<dbReference type="PANTHER" id="PTHR12992:SF11">
    <property type="entry name" value="MITOCHONDRIAL COENZYME A DIPHOSPHATASE NUDT8"/>
    <property type="match status" value="1"/>
</dbReference>
<dbReference type="EMBL" id="CP038439">
    <property type="protein sequence ID" value="QBX36018.1"/>
    <property type="molecule type" value="Genomic_DNA"/>
</dbReference>
<dbReference type="CDD" id="cd03426">
    <property type="entry name" value="NUDIX_CoAse_Nudt7"/>
    <property type="match status" value="1"/>
</dbReference>
<keyword evidence="6" id="KW-0464">Manganese</keyword>
<dbReference type="Gene3D" id="3.90.79.10">
    <property type="entry name" value="Nucleoside Triphosphate Pyrophosphohydrolase"/>
    <property type="match status" value="1"/>
</dbReference>
<comment type="cofactor">
    <cofactor evidence="2">
        <name>Mg(2+)</name>
        <dbReference type="ChEBI" id="CHEBI:18420"/>
    </cofactor>
</comment>
<dbReference type="Pfam" id="PF00293">
    <property type="entry name" value="NUDIX"/>
    <property type="match status" value="1"/>
</dbReference>
<dbReference type="GO" id="GO:0046872">
    <property type="term" value="F:metal ion binding"/>
    <property type="evidence" value="ECO:0007669"/>
    <property type="project" value="UniProtKB-KW"/>
</dbReference>
<evidence type="ECO:0000313" key="9">
    <source>
        <dbReference type="EMBL" id="QBX36018.1"/>
    </source>
</evidence>
<evidence type="ECO:0000256" key="2">
    <source>
        <dbReference type="ARBA" id="ARBA00001946"/>
    </source>
</evidence>
<keyword evidence="5" id="KW-0460">Magnesium</keyword>
<evidence type="ECO:0000313" key="10">
    <source>
        <dbReference type="Proteomes" id="UP000296374"/>
    </source>
</evidence>
<keyword evidence="3" id="KW-0479">Metal-binding</keyword>
<organism evidence="9 10">
    <name type="scientific">Paracoccus liaowanqingii</name>
    <dbReference type="NCBI Taxonomy" id="2560053"/>
    <lineage>
        <taxon>Bacteria</taxon>
        <taxon>Pseudomonadati</taxon>
        <taxon>Pseudomonadota</taxon>
        <taxon>Alphaproteobacteria</taxon>
        <taxon>Rhodobacterales</taxon>
        <taxon>Paracoccaceae</taxon>
        <taxon>Paracoccus</taxon>
    </lineage>
</organism>
<dbReference type="InterPro" id="IPR015797">
    <property type="entry name" value="NUDIX_hydrolase-like_dom_sf"/>
</dbReference>
<evidence type="ECO:0000256" key="1">
    <source>
        <dbReference type="ARBA" id="ARBA00001936"/>
    </source>
</evidence>
<reference evidence="10" key="1">
    <citation type="submission" date="2019-03" db="EMBL/GenBank/DDBJ databases">
        <authorList>
            <person name="Li J."/>
        </authorList>
    </citation>
    <scope>NUCLEOTIDE SEQUENCE [LARGE SCALE GENOMIC DNA]</scope>
    <source>
        <strain evidence="10">2251</strain>
    </source>
</reference>
<dbReference type="AlphaFoldDB" id="A0A4P7HNW9"/>
<evidence type="ECO:0000256" key="7">
    <source>
        <dbReference type="SAM" id="MobiDB-lite"/>
    </source>
</evidence>
<dbReference type="PANTHER" id="PTHR12992">
    <property type="entry name" value="NUDIX HYDROLASE"/>
    <property type="match status" value="1"/>
</dbReference>
<keyword evidence="4" id="KW-0378">Hydrolase</keyword>
<dbReference type="Proteomes" id="UP000296374">
    <property type="component" value="Chromosome"/>
</dbReference>
<dbReference type="SUPFAM" id="SSF55811">
    <property type="entry name" value="Nudix"/>
    <property type="match status" value="1"/>
</dbReference>
<sequence length="194" mass="21068">MWSERRLTDALRAPTGPSSDYDLNPDVAPPEAPLRAAGVLAAFHEGDGRLVLTKRASGLRHHPGQIALPGGKVDPGDADAIAAALREAREEVGLDPAQVRILGTLPPHRTVTGFAVTPVLAVIRGPFTPVPEAGEVQEVFTLPFDHIADPARYRIERRRWRGGWRSYHAAPFGPYYLWGATARILLGLARRLAP</sequence>
<dbReference type="InterPro" id="IPR000086">
    <property type="entry name" value="NUDIX_hydrolase_dom"/>
</dbReference>